<reference evidence="3 4" key="1">
    <citation type="submission" date="2016-07" db="EMBL/GenBank/DDBJ databases">
        <title>Pervasive Adenine N6-methylation of Active Genes in Fungi.</title>
        <authorList>
            <consortium name="DOE Joint Genome Institute"/>
            <person name="Mondo S.J."/>
            <person name="Dannebaum R.O."/>
            <person name="Kuo R.C."/>
            <person name="Labutti K."/>
            <person name="Haridas S."/>
            <person name="Kuo A."/>
            <person name="Salamov A."/>
            <person name="Ahrendt S.R."/>
            <person name="Lipzen A."/>
            <person name="Sullivan W."/>
            <person name="Andreopoulos W.B."/>
            <person name="Clum A."/>
            <person name="Lindquist E."/>
            <person name="Daum C."/>
            <person name="Ramamoorthy G.K."/>
            <person name="Gryganskyi A."/>
            <person name="Culley D."/>
            <person name="Magnuson J.K."/>
            <person name="James T.Y."/>
            <person name="O'Malley M.A."/>
            <person name="Stajich J.E."/>
            <person name="Spatafora J.W."/>
            <person name="Visel A."/>
            <person name="Grigoriev I.V."/>
        </authorList>
    </citation>
    <scope>NUCLEOTIDE SEQUENCE [LARGE SCALE GENOMIC DNA]</scope>
    <source>
        <strain evidence="3 4">NRRL 3116</strain>
    </source>
</reference>
<evidence type="ECO:0000313" key="3">
    <source>
        <dbReference type="EMBL" id="ORZ05863.1"/>
    </source>
</evidence>
<feature type="domain" description="RNB" evidence="2">
    <location>
        <begin position="4"/>
        <end position="227"/>
    </location>
</feature>
<keyword evidence="4" id="KW-1185">Reference proteome</keyword>
<dbReference type="Pfam" id="PF17877">
    <property type="entry name" value="Dis3l2_C_term"/>
    <property type="match status" value="1"/>
</dbReference>
<proteinExistence type="predicted"/>
<dbReference type="Pfam" id="PF00773">
    <property type="entry name" value="RNB"/>
    <property type="match status" value="1"/>
</dbReference>
<feature type="non-terminal residue" evidence="3">
    <location>
        <position position="1"/>
    </location>
</feature>
<comment type="caution">
    <text evidence="3">The sequence shown here is derived from an EMBL/GenBank/DDBJ whole genome shotgun (WGS) entry which is preliminary data.</text>
</comment>
<sequence length="474" mass="54134">KTVIRSCAQLSYDDAQRVITTGSLDPSIEVFGQPRELVEENIKVFFKFSQLLRQRRFENGALSINSIKLSFETDEIQNPLDVSVYELKESNRLIEEFMLLANMSVAKQICEFFPDRALLRRHEQPLEKRMADFILHMNKIGLDLDASSSGALQRSLDAIQDPDVRRVVRLLMIKPMQRAKYVCSGMITPDKYHHYALNAPLYTHFTSPIRRYADIIVHRMLEASLAGDSKFYLTKELCQKNANHCNIKKDAAKLAQEQSSHVYLSVLLKNMTEANGMVIRDAVIVQVLDAAFDVLVPEYGLEKRIHIDQLPLERHTWNSNTETLRLYWTKEAFKAPLSEEENVDDSNDEKNNHLSSLPHPHDHEDMDHPDVATNAYDDERGLFDDESDYEDEDVDDFEIVGTKCNGAHAIEEDQSEDSNGEDDEAQRLTRIQIFGHIKVLITANTTVSPPMIKLMAINPYADANEVNRPNAVQS</sequence>
<dbReference type="STRING" id="64571.A0A1Y2GAW4"/>
<dbReference type="InterPro" id="IPR012340">
    <property type="entry name" value="NA-bd_OB-fold"/>
</dbReference>
<dbReference type="Proteomes" id="UP000193648">
    <property type="component" value="Unassembled WGS sequence"/>
</dbReference>
<name>A0A1Y2GAW4_9FUNG</name>
<dbReference type="GO" id="GO:0006402">
    <property type="term" value="P:mRNA catabolic process"/>
    <property type="evidence" value="ECO:0007669"/>
    <property type="project" value="TreeGrafter"/>
</dbReference>
<dbReference type="AlphaFoldDB" id="A0A1Y2GAW4"/>
<evidence type="ECO:0000256" key="1">
    <source>
        <dbReference type="SAM" id="MobiDB-lite"/>
    </source>
</evidence>
<dbReference type="InterPro" id="IPR050180">
    <property type="entry name" value="RNR_Ribonuclease"/>
</dbReference>
<dbReference type="PROSITE" id="PS01175">
    <property type="entry name" value="RIBONUCLEASE_II"/>
    <property type="match status" value="1"/>
</dbReference>
<gene>
    <name evidence="3" type="ORF">BCR41DRAFT_172371</name>
</gene>
<dbReference type="GeneID" id="33561553"/>
<dbReference type="PANTHER" id="PTHR23355:SF9">
    <property type="entry name" value="DIS3-LIKE EXONUCLEASE 2"/>
    <property type="match status" value="1"/>
</dbReference>
<evidence type="ECO:0000313" key="4">
    <source>
        <dbReference type="Proteomes" id="UP000193648"/>
    </source>
</evidence>
<protein>
    <recommendedName>
        <fullName evidence="2">RNB domain-containing protein</fullName>
    </recommendedName>
</protein>
<dbReference type="InParanoid" id="A0A1Y2GAW4"/>
<dbReference type="InterPro" id="IPR041093">
    <property type="entry name" value="Dis3l2-like_C"/>
</dbReference>
<dbReference type="SMART" id="SM00955">
    <property type="entry name" value="RNB"/>
    <property type="match status" value="1"/>
</dbReference>
<organism evidence="3 4">
    <name type="scientific">Lobosporangium transversale</name>
    <dbReference type="NCBI Taxonomy" id="64571"/>
    <lineage>
        <taxon>Eukaryota</taxon>
        <taxon>Fungi</taxon>
        <taxon>Fungi incertae sedis</taxon>
        <taxon>Mucoromycota</taxon>
        <taxon>Mortierellomycotina</taxon>
        <taxon>Mortierellomycetes</taxon>
        <taxon>Mortierellales</taxon>
        <taxon>Mortierellaceae</taxon>
        <taxon>Lobosporangium</taxon>
    </lineage>
</organism>
<accession>A0A1Y2GAW4</accession>
<dbReference type="Gene3D" id="2.40.50.140">
    <property type="entry name" value="Nucleic acid-binding proteins"/>
    <property type="match status" value="1"/>
</dbReference>
<dbReference type="EMBL" id="MCFF01000048">
    <property type="protein sequence ID" value="ORZ05863.1"/>
    <property type="molecule type" value="Genomic_DNA"/>
</dbReference>
<evidence type="ECO:0000259" key="2">
    <source>
        <dbReference type="SMART" id="SM00955"/>
    </source>
</evidence>
<dbReference type="SUPFAM" id="SSF50249">
    <property type="entry name" value="Nucleic acid-binding proteins"/>
    <property type="match status" value="1"/>
</dbReference>
<dbReference type="RefSeq" id="XP_021877244.1">
    <property type="nucleotide sequence ID" value="XM_022019708.1"/>
</dbReference>
<dbReference type="InterPro" id="IPR022966">
    <property type="entry name" value="RNase_II/R_CS"/>
</dbReference>
<dbReference type="GO" id="GO:0000175">
    <property type="term" value="F:3'-5'-RNA exonuclease activity"/>
    <property type="evidence" value="ECO:0007669"/>
    <property type="project" value="TreeGrafter"/>
</dbReference>
<dbReference type="GO" id="GO:0000932">
    <property type="term" value="C:P-body"/>
    <property type="evidence" value="ECO:0007669"/>
    <property type="project" value="TreeGrafter"/>
</dbReference>
<feature type="compositionally biased region" description="Acidic residues" evidence="1">
    <location>
        <begin position="338"/>
        <end position="347"/>
    </location>
</feature>
<dbReference type="InterPro" id="IPR001900">
    <property type="entry name" value="RNase_II/R"/>
</dbReference>
<dbReference type="GO" id="GO:0003723">
    <property type="term" value="F:RNA binding"/>
    <property type="evidence" value="ECO:0007669"/>
    <property type="project" value="InterPro"/>
</dbReference>
<feature type="region of interest" description="Disordered" evidence="1">
    <location>
        <begin position="338"/>
        <end position="367"/>
    </location>
</feature>
<dbReference type="PANTHER" id="PTHR23355">
    <property type="entry name" value="RIBONUCLEASE"/>
    <property type="match status" value="1"/>
</dbReference>
<dbReference type="OrthoDB" id="372421at2759"/>